<reference evidence="1 2" key="1">
    <citation type="submission" date="2023-05" db="EMBL/GenBank/DDBJ databases">
        <title>Sequencing and Assembly of Streptomyces sp. NP73.</title>
        <authorList>
            <person name="Konwar A.N."/>
            <person name="Saikia K."/>
            <person name="Thakur D."/>
        </authorList>
    </citation>
    <scope>NUCLEOTIDE SEQUENCE [LARGE SCALE GENOMIC DNA]</scope>
    <source>
        <strain evidence="1 2">NP73</strain>
    </source>
</reference>
<evidence type="ECO:0008006" key="3">
    <source>
        <dbReference type="Google" id="ProtNLM"/>
    </source>
</evidence>
<name>A0ABT7GRU4_9ACTN</name>
<proteinExistence type="predicted"/>
<gene>
    <name evidence="1" type="ORF">QEZ40_000771</name>
</gene>
<sequence>MADISWEEPYCGAGNNCYRIGVDGDGNSYIAVAGQEDHPLTDSRAALSALIRDIKAGKADHLLEG</sequence>
<dbReference type="RefSeq" id="WP_285341859.1">
    <property type="nucleotide sequence ID" value="NZ_JASITI010000011.1"/>
</dbReference>
<evidence type="ECO:0000313" key="1">
    <source>
        <dbReference type="EMBL" id="MDK9496322.1"/>
    </source>
</evidence>
<accession>A0ABT7GRU4</accession>
<keyword evidence="2" id="KW-1185">Reference proteome</keyword>
<dbReference type="Proteomes" id="UP001223390">
    <property type="component" value="Unassembled WGS sequence"/>
</dbReference>
<comment type="caution">
    <text evidence="1">The sequence shown here is derived from an EMBL/GenBank/DDBJ whole genome shotgun (WGS) entry which is preliminary data.</text>
</comment>
<evidence type="ECO:0000313" key="2">
    <source>
        <dbReference type="Proteomes" id="UP001223390"/>
    </source>
</evidence>
<protein>
    <recommendedName>
        <fullName evidence="3">DUF397 domain-containing protein</fullName>
    </recommendedName>
</protein>
<dbReference type="EMBL" id="JASITI010000011">
    <property type="protein sequence ID" value="MDK9496322.1"/>
    <property type="molecule type" value="Genomic_DNA"/>
</dbReference>
<organism evidence="1 2">
    <name type="scientific">Streptomyces katrae</name>
    <dbReference type="NCBI Taxonomy" id="68223"/>
    <lineage>
        <taxon>Bacteria</taxon>
        <taxon>Bacillati</taxon>
        <taxon>Actinomycetota</taxon>
        <taxon>Actinomycetes</taxon>
        <taxon>Kitasatosporales</taxon>
        <taxon>Streptomycetaceae</taxon>
        <taxon>Streptomyces</taxon>
    </lineage>
</organism>